<dbReference type="Gene3D" id="3.40.50.1110">
    <property type="entry name" value="SGNH hydrolase"/>
    <property type="match status" value="1"/>
</dbReference>
<protein>
    <submittedName>
        <fullName evidence="3">SGNH hydrolase</fullName>
    </submittedName>
</protein>
<feature type="domain" description="SGNH hydrolase-type esterase" evidence="2">
    <location>
        <begin position="35"/>
        <end position="215"/>
    </location>
</feature>
<organism evidence="3 4">
    <name type="scientific">Decorospora gaudefroyi</name>
    <dbReference type="NCBI Taxonomy" id="184978"/>
    <lineage>
        <taxon>Eukaryota</taxon>
        <taxon>Fungi</taxon>
        <taxon>Dikarya</taxon>
        <taxon>Ascomycota</taxon>
        <taxon>Pezizomycotina</taxon>
        <taxon>Dothideomycetes</taxon>
        <taxon>Pleosporomycetidae</taxon>
        <taxon>Pleosporales</taxon>
        <taxon>Pleosporineae</taxon>
        <taxon>Pleosporaceae</taxon>
        <taxon>Decorospora</taxon>
    </lineage>
</organism>
<proteinExistence type="predicted"/>
<dbReference type="PANTHER" id="PTHR43695">
    <property type="entry name" value="PUTATIVE (AFU_ORTHOLOGUE AFUA_2G17250)-RELATED"/>
    <property type="match status" value="1"/>
</dbReference>
<keyword evidence="1" id="KW-0732">Signal</keyword>
<name>A0A6A5KJE2_9PLEO</name>
<dbReference type="PANTHER" id="PTHR43695:SF2">
    <property type="entry name" value="PUTATIVE (AFU_ORTHOLOGUE AFUA_2G17250)-RELATED"/>
    <property type="match status" value="1"/>
</dbReference>
<dbReference type="Pfam" id="PF13472">
    <property type="entry name" value="Lipase_GDSL_2"/>
    <property type="match status" value="1"/>
</dbReference>
<sequence length="258" mass="27327">MHVSSTLAYLSFFTSLATALPDAHGKPKPPFFALAGDSTTATQSAGGGGWGDGFLSTTLQKGASGKNFGHNGATTVSFRAGGDWANVITAVKSASDKYDPYVTIQFGHNDQKPDKNISMADLIANLVALVEEVRAVSATPILVTSLSRRTYNASGLVVENLADVTAATKAAAQQSGAHIIDLNRASTEYLNAIGELDAHTYNLNPTDNTHLNDEGSVVFGNLVAMLIDREVPRLRKYVKPVKSVEQALKKGDYVFPAV</sequence>
<dbReference type="AlphaFoldDB" id="A0A6A5KJE2"/>
<evidence type="ECO:0000313" key="4">
    <source>
        <dbReference type="Proteomes" id="UP000800040"/>
    </source>
</evidence>
<keyword evidence="3" id="KW-0378">Hydrolase</keyword>
<dbReference type="OrthoDB" id="5041285at2759"/>
<dbReference type="InterPro" id="IPR036514">
    <property type="entry name" value="SGNH_hydro_sf"/>
</dbReference>
<evidence type="ECO:0000259" key="2">
    <source>
        <dbReference type="Pfam" id="PF13472"/>
    </source>
</evidence>
<accession>A0A6A5KJE2</accession>
<dbReference type="GO" id="GO:0016787">
    <property type="term" value="F:hydrolase activity"/>
    <property type="evidence" value="ECO:0007669"/>
    <property type="project" value="UniProtKB-KW"/>
</dbReference>
<feature type="chain" id="PRO_5025358816" evidence="1">
    <location>
        <begin position="20"/>
        <end position="258"/>
    </location>
</feature>
<reference evidence="3" key="1">
    <citation type="submission" date="2020-01" db="EMBL/GenBank/DDBJ databases">
        <authorList>
            <consortium name="DOE Joint Genome Institute"/>
            <person name="Haridas S."/>
            <person name="Albert R."/>
            <person name="Binder M."/>
            <person name="Bloem J."/>
            <person name="Labutti K."/>
            <person name="Salamov A."/>
            <person name="Andreopoulos B."/>
            <person name="Baker S.E."/>
            <person name="Barry K."/>
            <person name="Bills G."/>
            <person name="Bluhm B.H."/>
            <person name="Cannon C."/>
            <person name="Castanera R."/>
            <person name="Culley D.E."/>
            <person name="Daum C."/>
            <person name="Ezra D."/>
            <person name="Gonzalez J.B."/>
            <person name="Henrissat B."/>
            <person name="Kuo A."/>
            <person name="Liang C."/>
            <person name="Lipzen A."/>
            <person name="Lutzoni F."/>
            <person name="Magnuson J."/>
            <person name="Mondo S."/>
            <person name="Nolan M."/>
            <person name="Ohm R."/>
            <person name="Pangilinan J."/>
            <person name="Park H.-J."/>
            <person name="Ramirez L."/>
            <person name="Alfaro M."/>
            <person name="Sun H."/>
            <person name="Tritt A."/>
            <person name="Yoshinaga Y."/>
            <person name="Zwiers L.-H."/>
            <person name="Turgeon B.G."/>
            <person name="Goodwin S.B."/>
            <person name="Spatafora J.W."/>
            <person name="Crous P.W."/>
            <person name="Grigoriev I.V."/>
        </authorList>
    </citation>
    <scope>NUCLEOTIDE SEQUENCE</scope>
    <source>
        <strain evidence="3">P77</strain>
    </source>
</reference>
<evidence type="ECO:0000256" key="1">
    <source>
        <dbReference type="SAM" id="SignalP"/>
    </source>
</evidence>
<dbReference type="SUPFAM" id="SSF52266">
    <property type="entry name" value="SGNH hydrolase"/>
    <property type="match status" value="1"/>
</dbReference>
<dbReference type="Proteomes" id="UP000800040">
    <property type="component" value="Unassembled WGS sequence"/>
</dbReference>
<dbReference type="EMBL" id="ML975316">
    <property type="protein sequence ID" value="KAF1833573.1"/>
    <property type="molecule type" value="Genomic_DNA"/>
</dbReference>
<keyword evidence="4" id="KW-1185">Reference proteome</keyword>
<feature type="signal peptide" evidence="1">
    <location>
        <begin position="1"/>
        <end position="19"/>
    </location>
</feature>
<dbReference type="InterPro" id="IPR037459">
    <property type="entry name" value="RhgT-like"/>
</dbReference>
<evidence type="ECO:0000313" key="3">
    <source>
        <dbReference type="EMBL" id="KAF1833573.1"/>
    </source>
</evidence>
<dbReference type="InterPro" id="IPR013830">
    <property type="entry name" value="SGNH_hydro"/>
</dbReference>
<gene>
    <name evidence="3" type="ORF">BDW02DRAFT_569888</name>
</gene>